<proteinExistence type="predicted"/>
<feature type="chain" id="PRO_5043708178" evidence="1">
    <location>
        <begin position="24"/>
        <end position="105"/>
    </location>
</feature>
<dbReference type="GO" id="GO:0003676">
    <property type="term" value="F:nucleic acid binding"/>
    <property type="evidence" value="ECO:0007669"/>
    <property type="project" value="InterPro"/>
</dbReference>
<dbReference type="EMBL" id="BMAT01001741">
    <property type="protein sequence ID" value="GFR91526.1"/>
    <property type="molecule type" value="Genomic_DNA"/>
</dbReference>
<comment type="caution">
    <text evidence="2">The sequence shown here is derived from an EMBL/GenBank/DDBJ whole genome shotgun (WGS) entry which is preliminary data.</text>
</comment>
<organism evidence="2 3">
    <name type="scientific">Elysia marginata</name>
    <dbReference type="NCBI Taxonomy" id="1093978"/>
    <lineage>
        <taxon>Eukaryota</taxon>
        <taxon>Metazoa</taxon>
        <taxon>Spiralia</taxon>
        <taxon>Lophotrochozoa</taxon>
        <taxon>Mollusca</taxon>
        <taxon>Gastropoda</taxon>
        <taxon>Heterobranchia</taxon>
        <taxon>Euthyneura</taxon>
        <taxon>Panpulmonata</taxon>
        <taxon>Sacoglossa</taxon>
        <taxon>Placobranchoidea</taxon>
        <taxon>Plakobranchidae</taxon>
        <taxon>Elysia</taxon>
    </lineage>
</organism>
<reference evidence="2 3" key="1">
    <citation type="journal article" date="2021" name="Elife">
        <title>Chloroplast acquisition without the gene transfer in kleptoplastic sea slugs, Plakobranchus ocellatus.</title>
        <authorList>
            <person name="Maeda T."/>
            <person name="Takahashi S."/>
            <person name="Yoshida T."/>
            <person name="Shimamura S."/>
            <person name="Takaki Y."/>
            <person name="Nagai Y."/>
            <person name="Toyoda A."/>
            <person name="Suzuki Y."/>
            <person name="Arimoto A."/>
            <person name="Ishii H."/>
            <person name="Satoh N."/>
            <person name="Nishiyama T."/>
            <person name="Hasebe M."/>
            <person name="Maruyama T."/>
            <person name="Minagawa J."/>
            <person name="Obokata J."/>
            <person name="Shigenobu S."/>
        </authorList>
    </citation>
    <scope>NUCLEOTIDE SEQUENCE [LARGE SCALE GENOMIC DNA]</scope>
</reference>
<evidence type="ECO:0000256" key="1">
    <source>
        <dbReference type="SAM" id="SignalP"/>
    </source>
</evidence>
<protein>
    <submittedName>
        <fullName evidence="2">Histone-lysine N-methyltransferase SETMAR</fullName>
    </submittedName>
</protein>
<dbReference type="Gene3D" id="3.30.420.10">
    <property type="entry name" value="Ribonuclease H-like superfamily/Ribonuclease H"/>
    <property type="match status" value="1"/>
</dbReference>
<sequence length="105" mass="12348">MTYHPHNLAACKIVLNILSILQADPDAYEVFDEPPIVVYRRAKNLRHTANLTQQWREHYGWEILRHPAHSPDLAPSDFHLFVPLNFKRHLERAWLSRQKVTSSVN</sequence>
<dbReference type="AlphaFoldDB" id="A0AAV4H1R3"/>
<name>A0AAV4H1R3_9GAST</name>
<feature type="signal peptide" evidence="1">
    <location>
        <begin position="1"/>
        <end position="23"/>
    </location>
</feature>
<accession>A0AAV4H1R3</accession>
<keyword evidence="1" id="KW-0732">Signal</keyword>
<evidence type="ECO:0000313" key="3">
    <source>
        <dbReference type="Proteomes" id="UP000762676"/>
    </source>
</evidence>
<dbReference type="Proteomes" id="UP000762676">
    <property type="component" value="Unassembled WGS sequence"/>
</dbReference>
<dbReference type="InterPro" id="IPR036397">
    <property type="entry name" value="RNaseH_sf"/>
</dbReference>
<keyword evidence="3" id="KW-1185">Reference proteome</keyword>
<evidence type="ECO:0000313" key="2">
    <source>
        <dbReference type="EMBL" id="GFR91526.1"/>
    </source>
</evidence>
<gene>
    <name evidence="2" type="ORF">ElyMa_000845500</name>
</gene>